<keyword evidence="2" id="KW-1185">Reference proteome</keyword>
<protein>
    <submittedName>
        <fullName evidence="1">Uncharacterized protein</fullName>
    </submittedName>
</protein>
<name>A0A1B9F7L2_9BACT</name>
<comment type="caution">
    <text evidence="1">The sequence shown here is derived from an EMBL/GenBank/DDBJ whole genome shotgun (WGS) entry which is preliminary data.</text>
</comment>
<dbReference type="AlphaFoldDB" id="A0A1B9F7L2"/>
<accession>A0A1B9F7L2</accession>
<sequence>MFNPNRIDYLIIDHFDPNKSFILRYCDLTDLTKFILIHPRCKIR</sequence>
<dbReference type="EMBL" id="MAGO01000003">
    <property type="protein sequence ID" value="OCC15873.1"/>
    <property type="molecule type" value="Genomic_DNA"/>
</dbReference>
<evidence type="ECO:0000313" key="1">
    <source>
        <dbReference type="EMBL" id="OCC15873.1"/>
    </source>
</evidence>
<proteinExistence type="predicted"/>
<organism evidence="1 2">
    <name type="scientific">Dissulfuribacter thermophilus</name>
    <dbReference type="NCBI Taxonomy" id="1156395"/>
    <lineage>
        <taxon>Bacteria</taxon>
        <taxon>Pseudomonadati</taxon>
        <taxon>Thermodesulfobacteriota</taxon>
        <taxon>Dissulfuribacteria</taxon>
        <taxon>Dissulfuribacterales</taxon>
        <taxon>Dissulfuribacteraceae</taxon>
        <taxon>Dissulfuribacter</taxon>
    </lineage>
</organism>
<evidence type="ECO:0000313" key="2">
    <source>
        <dbReference type="Proteomes" id="UP000093080"/>
    </source>
</evidence>
<dbReference type="Proteomes" id="UP000093080">
    <property type="component" value="Unassembled WGS sequence"/>
</dbReference>
<reference evidence="1 2" key="1">
    <citation type="submission" date="2016-06" db="EMBL/GenBank/DDBJ databases">
        <title>Respiratory ammonification of nitrate coupled to the oxidation of elemental sulfur in deep-sea autotrophic thermophilic bacteria.</title>
        <authorList>
            <person name="Slobodkina G.B."/>
            <person name="Mardanov A.V."/>
            <person name="Ravin N.V."/>
            <person name="Frolova A.A."/>
            <person name="Viryasiv M.B."/>
            <person name="Chernyh N.A."/>
            <person name="Bonch-Osmolovskaya E.A."/>
            <person name="Slobodkin A.I."/>
        </authorList>
    </citation>
    <scope>NUCLEOTIDE SEQUENCE [LARGE SCALE GENOMIC DNA]</scope>
    <source>
        <strain evidence="1 2">S69</strain>
    </source>
</reference>
<gene>
    <name evidence="1" type="ORF">DBT_0798</name>
</gene>